<feature type="domain" description="Fibronectin type-III" evidence="20">
    <location>
        <begin position="709"/>
        <end position="804"/>
    </location>
</feature>
<dbReference type="Pfam" id="PF00102">
    <property type="entry name" value="Y_phosphatase"/>
    <property type="match status" value="2"/>
</dbReference>
<dbReference type="InterPro" id="IPR050713">
    <property type="entry name" value="RTP_Phos/Ushers"/>
</dbReference>
<dbReference type="PANTHER" id="PTHR46957">
    <property type="entry name" value="CYTOKINE RECEPTOR"/>
    <property type="match status" value="1"/>
</dbReference>
<accession>A0AAV4SUG9</accession>
<reference evidence="21 22" key="1">
    <citation type="submission" date="2021-06" db="EMBL/GenBank/DDBJ databases">
        <title>Caerostris darwini draft genome.</title>
        <authorList>
            <person name="Kono N."/>
            <person name="Arakawa K."/>
        </authorList>
    </citation>
    <scope>NUCLEOTIDE SEQUENCE [LARGE SCALE GENOMIC DNA]</scope>
</reference>
<keyword evidence="9 15" id="KW-1133">Transmembrane helix</keyword>
<evidence type="ECO:0000259" key="19">
    <source>
        <dbReference type="PROSITE" id="PS50835"/>
    </source>
</evidence>
<evidence type="ECO:0000259" key="16">
    <source>
        <dbReference type="PROSITE" id="PS50026"/>
    </source>
</evidence>
<comment type="caution">
    <text evidence="21">The sequence shown here is derived from an EMBL/GenBank/DDBJ whole genome shotgun (WGS) entry which is preliminary data.</text>
</comment>
<keyword evidence="8" id="KW-0904">Protein phosphatase</keyword>
<dbReference type="SUPFAM" id="SSF48726">
    <property type="entry name" value="Immunoglobulin"/>
    <property type="match status" value="2"/>
</dbReference>
<evidence type="ECO:0000256" key="11">
    <source>
        <dbReference type="ARBA" id="ARBA00023157"/>
    </source>
</evidence>
<dbReference type="InterPro" id="IPR029021">
    <property type="entry name" value="Prot-tyrosine_phosphatase-like"/>
</dbReference>
<keyword evidence="21" id="KW-0675">Receptor</keyword>
<dbReference type="SMART" id="SM00404">
    <property type="entry name" value="PTPc_motif"/>
    <property type="match status" value="2"/>
</dbReference>
<feature type="domain" description="Fibronectin type-III" evidence="20">
    <location>
        <begin position="1121"/>
        <end position="1225"/>
    </location>
</feature>
<evidence type="ECO:0000256" key="14">
    <source>
        <dbReference type="PROSITE-ProRule" id="PRU00076"/>
    </source>
</evidence>
<feature type="domain" description="Fibronectin type-III" evidence="20">
    <location>
        <begin position="808"/>
        <end position="913"/>
    </location>
</feature>
<dbReference type="PROSITE" id="PS00022">
    <property type="entry name" value="EGF_1"/>
    <property type="match status" value="1"/>
</dbReference>
<dbReference type="InterPro" id="IPR003961">
    <property type="entry name" value="FN3_dom"/>
</dbReference>
<dbReference type="PROSITE" id="PS50853">
    <property type="entry name" value="FN3"/>
    <property type="match status" value="6"/>
</dbReference>
<dbReference type="InterPro" id="IPR013783">
    <property type="entry name" value="Ig-like_fold"/>
</dbReference>
<dbReference type="SMART" id="SM00060">
    <property type="entry name" value="FN3"/>
    <property type="match status" value="6"/>
</dbReference>
<comment type="caution">
    <text evidence="14">Lacks conserved residue(s) required for the propagation of feature annotation.</text>
</comment>
<feature type="domain" description="Fibronectin type-III" evidence="20">
    <location>
        <begin position="596"/>
        <end position="702"/>
    </location>
</feature>
<sequence>MRSLIQCLSDENHKKIKFARVLDTGQGTRLPSNSQQFMQAKPVFARILFMPGEDKLNRFGAFQCKIVKQNVATRIVALKLPPSNLVELDAQSPYNVANLGDDVELEVNVTKKLELPIRWMHEGKAKPEWDDLLTVELQNVQTKDSGIYECFYDGRRKEGVHALMRLLVRSCPEELYGDGCDQECPPCYNGGICHDKWGVCVCPAGFTGANCQIACGGNHFGAECNKFCSPPQNNSNTDELCALHLFCKPDPYGCSCAPGFKGSKCMEHCEPGWYGADCKQPCHCAYGSSNCNRITGACEGGCARGWRGTSCMIEDPDANSTYIETTTLTYCAAGTYGPSCERFCHCAGNEHCHIITGKCPTGCEDGWGGPSCGACRSGRFGANCESTCHCEGGNHNCDKDGFCYSGCEAGWAGFTCQAECTPGRFGPNCASTCHCYGNSSAPCDKVTGECIGDCEAGYMGKDCQIICPQNTYGVNCMNVCVCSNLAQCNRVDGSCACVGRWRGRTCNESEPQIVAANDEEVNMGQHVFLSCTADAVPEPHMNISCSVRSLEKNQYQAVIKVRPEKSGSFNFLCTARNEHGFDMKKIILSVVDPPRLTSKPELLEKSSTSLTVKWNVWEYSKDEGGTPTDRIEYLVIYKEHGSRDWNKFENWISSYTEGFEPEVNITDLKPNTLYEISIKSKRIREGGIGEPSPSLEAKTECGAALSQGVPAQVMLERITESSITLSWQDPPEIDLQCPLASYQVVYHPEALEILKGIRNTDGIQNNIVLEDLKPNTNYSIKIYAVTQLEKSKFPAELLIPTSETVPDAVDELEWTHVEDKPDLLLVSWEAPSDEKGTIKGYVITTILLDRGQCGKSKEYDELTTRQIHSDDTEITLQNLYPYSTYNISVQARTSAGVGESVSIEVKTLESVPSEAPLNVRVLSFTNDSLEFAWDPVSCEEANGDIIFYDYTIVQNVEVATGTLRKRKSLQDINHIFDSVPDPQVKITNLKPYTSYGFMVAGVTGVGRGVLSDIIFHTTDEGIPSEPKTMRVISVSDEEIKVSWVEPEYPNGVVTQYRIRGWVDGASTHVAEVHHNVGEEVELTAVLPGLKPAIQYTITLEAATKAGWGNYIQLIENTLDGVPGEASKVSVLESLQKSLNISWEEPEESNGVIIGYKVKYKPVSTLDPVFNSTPFTEKEIEVEGNQTEIKLSNLHPSTQYRVNVSAKTVAGYGAPASILCWTVISGDHVSPSLKVIETEATNETIPVVFSTTGSSSVYKYQVIVEDSRNDEPIDEMQLSDYHRAVEQKGLSYYIAAELDPSNVSQSGEQAFIVGDKKHWGGYHNVHLNPGYDYKIRIRTLVIKDKELKSVLSKPENKSAGTAVLRMKHPRWQIFGYEAIFVILLIIGAILFLSALTFLTVFAVCYRRERKKSTNSLSTKDSGLSGSLTWSVMYKVPVIMPELDDTPVPDGFKTFPMTGKNHSLKRSKSDSKIVHGLRVETLEDYLTNAKSSNLLAEEFKRLVDGQISSWTVARKSVNLKKNRYGNILPYDRYRVALNTDSNKNDSDYINASYIDGFRRPREYIVTQGPLENTVNDFWRMIWQENSPVIVMLMDLVENGKKKCTKYWPDDSMDCGDMHILLIHSEQYKDFVVRTILVRKIDEIRTHRVMHYQFTGWPDQTIPYNITSLIKFMKKVRDDHPVMGGPLVVHCSAGAGRSGTYIAIDALCQQAAEDKRVDVFRFVNNARHQRVHLVQTLEQYAFIYEALVEAMQFEDTTVPLEKIANYLKELNHMNTVDRRSLILKQYNKLNKSQKKIDVNQCSVALSEINIFKNRDPLTVPRDTARIQLEVEDDDDEQTDYINAVYIDGYLKPAQFMATQMPMTHTAEDFWRLIYQMRSSLIVMLNGCDENDDLRLRNHFCALLVSDNMLNSPLSLAQNVGIYWPELGECSFGDFEVQLITFEKQGDFTIRIMRLSHKLRNQEPMKIIQLQYNGWTSEMKPASVLTLVETVEMWYQRSAGGPITVHCMDGATRTGLFIAANHVCDQVQSEGILDVYEIVKSIRANRPEFIPNSDQYRLLFEVAQEAAEPYLVQLEQTQATKKLSVKL</sequence>
<dbReference type="SUPFAM" id="SSF52799">
    <property type="entry name" value="(Phosphotyrosine protein) phosphatases II"/>
    <property type="match status" value="2"/>
</dbReference>
<feature type="domain" description="EGF-like" evidence="16">
    <location>
        <begin position="176"/>
        <end position="212"/>
    </location>
</feature>
<evidence type="ECO:0000256" key="8">
    <source>
        <dbReference type="ARBA" id="ARBA00022912"/>
    </source>
</evidence>
<dbReference type="EC" id="3.1.3.48" evidence="2"/>
<dbReference type="InterPro" id="IPR003599">
    <property type="entry name" value="Ig_sub"/>
</dbReference>
<evidence type="ECO:0000256" key="7">
    <source>
        <dbReference type="ARBA" id="ARBA00022801"/>
    </source>
</evidence>
<dbReference type="InterPro" id="IPR000742">
    <property type="entry name" value="EGF"/>
</dbReference>
<dbReference type="Proteomes" id="UP001054837">
    <property type="component" value="Unassembled WGS sequence"/>
</dbReference>
<evidence type="ECO:0000259" key="20">
    <source>
        <dbReference type="PROSITE" id="PS50853"/>
    </source>
</evidence>
<evidence type="ECO:0000256" key="1">
    <source>
        <dbReference type="ARBA" id="ARBA00004479"/>
    </source>
</evidence>
<evidence type="ECO:0000313" key="22">
    <source>
        <dbReference type="Proteomes" id="UP001054837"/>
    </source>
</evidence>
<evidence type="ECO:0000256" key="4">
    <source>
        <dbReference type="ARBA" id="ARBA00022692"/>
    </source>
</evidence>
<comment type="catalytic activity">
    <reaction evidence="13">
        <text>O-phospho-L-tyrosyl-[protein] + H2O = L-tyrosyl-[protein] + phosphate</text>
        <dbReference type="Rhea" id="RHEA:10684"/>
        <dbReference type="Rhea" id="RHEA-COMP:10136"/>
        <dbReference type="Rhea" id="RHEA-COMP:20101"/>
        <dbReference type="ChEBI" id="CHEBI:15377"/>
        <dbReference type="ChEBI" id="CHEBI:43474"/>
        <dbReference type="ChEBI" id="CHEBI:46858"/>
        <dbReference type="ChEBI" id="CHEBI:61978"/>
        <dbReference type="EC" id="3.1.3.48"/>
    </reaction>
</comment>
<feature type="domain" description="Tyrosine-protein phosphatase" evidence="17">
    <location>
        <begin position="1779"/>
        <end position="2062"/>
    </location>
</feature>
<keyword evidence="22" id="KW-1185">Reference proteome</keyword>
<dbReference type="PROSITE" id="PS50056">
    <property type="entry name" value="TYR_PHOSPHATASE_2"/>
    <property type="match status" value="2"/>
</dbReference>
<dbReference type="InterPro" id="IPR002049">
    <property type="entry name" value="LE_dom"/>
</dbReference>
<keyword evidence="4 15" id="KW-0812">Transmembrane</keyword>
<dbReference type="CDD" id="cd00047">
    <property type="entry name" value="PTPc"/>
    <property type="match status" value="2"/>
</dbReference>
<dbReference type="PRINTS" id="PR00014">
    <property type="entry name" value="FNTYPEIII"/>
</dbReference>
<dbReference type="FunFam" id="2.170.300.10:FF:000003">
    <property type="entry name" value="tyrosine-protein kinase receptor Tie-1 isoform X1"/>
    <property type="match status" value="1"/>
</dbReference>
<dbReference type="Pfam" id="PF23144">
    <property type="entry name" value="Fn3_PTPRU"/>
    <property type="match status" value="1"/>
</dbReference>
<dbReference type="Gene3D" id="2.170.300.10">
    <property type="entry name" value="Tie2 ligand-binding domain superfamily"/>
    <property type="match status" value="2"/>
</dbReference>
<dbReference type="EMBL" id="BPLQ01008260">
    <property type="protein sequence ID" value="GIY36207.1"/>
    <property type="molecule type" value="Genomic_DNA"/>
</dbReference>
<proteinExistence type="predicted"/>
<evidence type="ECO:0000256" key="12">
    <source>
        <dbReference type="ARBA" id="ARBA00023180"/>
    </source>
</evidence>
<keyword evidence="12" id="KW-0325">Glycoprotein</keyword>
<feature type="domain" description="Tyrosine specific protein phosphatases" evidence="18">
    <location>
        <begin position="1664"/>
        <end position="1738"/>
    </location>
</feature>
<keyword evidence="7" id="KW-0378">Hydrolase</keyword>
<evidence type="ECO:0000256" key="2">
    <source>
        <dbReference type="ARBA" id="ARBA00013064"/>
    </source>
</evidence>
<dbReference type="InterPro" id="IPR057598">
    <property type="entry name" value="Fn3_PTPRU"/>
</dbReference>
<dbReference type="InterPro" id="IPR003595">
    <property type="entry name" value="Tyr_Pase_cat"/>
</dbReference>
<dbReference type="CDD" id="cd00063">
    <property type="entry name" value="FN3"/>
    <property type="match status" value="6"/>
</dbReference>
<organism evidence="21 22">
    <name type="scientific">Caerostris darwini</name>
    <dbReference type="NCBI Taxonomy" id="1538125"/>
    <lineage>
        <taxon>Eukaryota</taxon>
        <taxon>Metazoa</taxon>
        <taxon>Ecdysozoa</taxon>
        <taxon>Arthropoda</taxon>
        <taxon>Chelicerata</taxon>
        <taxon>Arachnida</taxon>
        <taxon>Araneae</taxon>
        <taxon>Araneomorphae</taxon>
        <taxon>Entelegynae</taxon>
        <taxon>Araneoidea</taxon>
        <taxon>Araneidae</taxon>
        <taxon>Caerostris</taxon>
    </lineage>
</organism>
<dbReference type="InterPro" id="IPR036116">
    <property type="entry name" value="FN3_sf"/>
</dbReference>
<keyword evidence="10 15" id="KW-0472">Membrane</keyword>
<evidence type="ECO:0000259" key="18">
    <source>
        <dbReference type="PROSITE" id="PS50056"/>
    </source>
</evidence>
<dbReference type="SMART" id="SM00181">
    <property type="entry name" value="EGF"/>
    <property type="match status" value="7"/>
</dbReference>
<evidence type="ECO:0000256" key="6">
    <source>
        <dbReference type="ARBA" id="ARBA00022737"/>
    </source>
</evidence>
<dbReference type="Gene3D" id="2.60.40.10">
    <property type="entry name" value="Immunoglobulins"/>
    <property type="match status" value="8"/>
</dbReference>
<dbReference type="SUPFAM" id="SSF49265">
    <property type="entry name" value="Fibronectin type III"/>
    <property type="match status" value="4"/>
</dbReference>
<dbReference type="CDD" id="cd00054">
    <property type="entry name" value="EGF_CA"/>
    <property type="match status" value="1"/>
</dbReference>
<keyword evidence="6" id="KW-0677">Repeat</keyword>
<dbReference type="InterPro" id="IPR007110">
    <property type="entry name" value="Ig-like_dom"/>
</dbReference>
<dbReference type="GO" id="GO:0048666">
    <property type="term" value="P:neuron development"/>
    <property type="evidence" value="ECO:0007669"/>
    <property type="project" value="UniProtKB-ARBA"/>
</dbReference>
<dbReference type="CDD" id="cd00055">
    <property type="entry name" value="EGF_Lam"/>
    <property type="match status" value="2"/>
</dbReference>
<dbReference type="PROSITE" id="PS50026">
    <property type="entry name" value="EGF_3"/>
    <property type="match status" value="1"/>
</dbReference>
<evidence type="ECO:0000259" key="17">
    <source>
        <dbReference type="PROSITE" id="PS50055"/>
    </source>
</evidence>
<evidence type="ECO:0000256" key="3">
    <source>
        <dbReference type="ARBA" id="ARBA00022536"/>
    </source>
</evidence>
<comment type="subcellular location">
    <subcellularLocation>
        <location evidence="1">Membrane</location>
        <topology evidence="1">Single-pass type I membrane protein</topology>
    </subcellularLocation>
</comment>
<evidence type="ECO:0000256" key="13">
    <source>
        <dbReference type="ARBA" id="ARBA00051722"/>
    </source>
</evidence>
<evidence type="ECO:0000256" key="9">
    <source>
        <dbReference type="ARBA" id="ARBA00022989"/>
    </source>
</evidence>
<feature type="disulfide bond" evidence="14">
    <location>
        <begin position="202"/>
        <end position="211"/>
    </location>
</feature>
<feature type="transmembrane region" description="Helical" evidence="15">
    <location>
        <begin position="1377"/>
        <end position="1404"/>
    </location>
</feature>
<dbReference type="PROSITE" id="PS50835">
    <property type="entry name" value="IG_LIKE"/>
    <property type="match status" value="1"/>
</dbReference>
<dbReference type="GO" id="GO:0004725">
    <property type="term" value="F:protein tyrosine phosphatase activity"/>
    <property type="evidence" value="ECO:0007669"/>
    <property type="project" value="UniProtKB-EC"/>
</dbReference>
<dbReference type="PANTHER" id="PTHR46957:SF3">
    <property type="entry name" value="CYTOKINE RECEPTOR"/>
    <property type="match status" value="1"/>
</dbReference>
<dbReference type="Pfam" id="PF00041">
    <property type="entry name" value="fn3"/>
    <property type="match status" value="5"/>
</dbReference>
<dbReference type="SMART" id="SM00409">
    <property type="entry name" value="IG"/>
    <property type="match status" value="2"/>
</dbReference>
<feature type="domain" description="Fibronectin type-III" evidence="20">
    <location>
        <begin position="1025"/>
        <end position="1120"/>
    </location>
</feature>
<keyword evidence="5" id="KW-0732">Signal</keyword>
<evidence type="ECO:0000256" key="10">
    <source>
        <dbReference type="ARBA" id="ARBA00023136"/>
    </source>
</evidence>
<feature type="domain" description="Fibronectin type-III" evidence="20">
    <location>
        <begin position="915"/>
        <end position="1021"/>
    </location>
</feature>
<evidence type="ECO:0000256" key="5">
    <source>
        <dbReference type="ARBA" id="ARBA00022729"/>
    </source>
</evidence>
<protein>
    <recommendedName>
        <fullName evidence="2">protein-tyrosine-phosphatase</fullName>
        <ecNumber evidence="2">3.1.3.48</ecNumber>
    </recommendedName>
</protein>
<dbReference type="PROSITE" id="PS50055">
    <property type="entry name" value="TYR_PHOSPHATASE_PTP"/>
    <property type="match status" value="2"/>
</dbReference>
<dbReference type="InterPro" id="IPR000242">
    <property type="entry name" value="PTP_cat"/>
</dbReference>
<dbReference type="PROSITE" id="PS00383">
    <property type="entry name" value="TYR_PHOSPHATASE_1"/>
    <property type="match status" value="2"/>
</dbReference>
<feature type="domain" description="Tyrosine-protein phosphatase" evidence="17">
    <location>
        <begin position="1493"/>
        <end position="1747"/>
    </location>
</feature>
<feature type="domain" description="Ig-like" evidence="19">
    <location>
        <begin position="81"/>
        <end position="150"/>
    </location>
</feature>
<dbReference type="SMART" id="SM00194">
    <property type="entry name" value="PTPc"/>
    <property type="match status" value="2"/>
</dbReference>
<evidence type="ECO:0000313" key="21">
    <source>
        <dbReference type="EMBL" id="GIY36207.1"/>
    </source>
</evidence>
<name>A0AAV4SUG9_9ARAC</name>
<dbReference type="FunFam" id="2.170.300.10:FF:000041">
    <property type="entry name" value="Tyrosine protein kinase receptor tie-1, putative"/>
    <property type="match status" value="1"/>
</dbReference>
<dbReference type="InterPro" id="IPR000387">
    <property type="entry name" value="Tyr_Pase_dom"/>
</dbReference>
<gene>
    <name evidence="21" type="primary">PTPRT</name>
    <name evidence="21" type="ORF">CDAR_521981</name>
</gene>
<dbReference type="FunFam" id="3.90.190.10:FF:000062">
    <property type="entry name" value="Receptor-type tyrosine-protein phosphatase kappa"/>
    <property type="match status" value="1"/>
</dbReference>
<dbReference type="Gene3D" id="3.90.190.10">
    <property type="entry name" value="Protein tyrosine phosphatase superfamily"/>
    <property type="match status" value="2"/>
</dbReference>
<keyword evidence="11 14" id="KW-1015">Disulfide bond</keyword>
<keyword evidence="3 14" id="KW-0245">EGF-like domain</keyword>
<dbReference type="GO" id="GO:0016020">
    <property type="term" value="C:membrane"/>
    <property type="evidence" value="ECO:0007669"/>
    <property type="project" value="UniProtKB-SubCell"/>
</dbReference>
<dbReference type="InterPro" id="IPR016130">
    <property type="entry name" value="Tyr_Pase_AS"/>
</dbReference>
<feature type="domain" description="Tyrosine specific protein phosphatases" evidence="18">
    <location>
        <begin position="1978"/>
        <end position="2053"/>
    </location>
</feature>
<dbReference type="PRINTS" id="PR00700">
    <property type="entry name" value="PRTYPHPHTASE"/>
</dbReference>
<dbReference type="InterPro" id="IPR036179">
    <property type="entry name" value="Ig-like_dom_sf"/>
</dbReference>
<evidence type="ECO:0000256" key="15">
    <source>
        <dbReference type="SAM" id="Phobius"/>
    </source>
</evidence>